<gene>
    <name evidence="1" type="ORF">METZ01_LOCUS183895</name>
</gene>
<accession>A0A382CZY4</accession>
<name>A0A382CZY4_9ZZZZ</name>
<proteinExistence type="predicted"/>
<reference evidence="1" key="1">
    <citation type="submission" date="2018-05" db="EMBL/GenBank/DDBJ databases">
        <authorList>
            <person name="Lanie J.A."/>
            <person name="Ng W.-L."/>
            <person name="Kazmierczak K.M."/>
            <person name="Andrzejewski T.M."/>
            <person name="Davidsen T.M."/>
            <person name="Wayne K.J."/>
            <person name="Tettelin H."/>
            <person name="Glass J.I."/>
            <person name="Rusch D."/>
            <person name="Podicherti R."/>
            <person name="Tsui H.-C.T."/>
            <person name="Winkler M.E."/>
        </authorList>
    </citation>
    <scope>NUCLEOTIDE SEQUENCE</scope>
</reference>
<dbReference type="EMBL" id="UINC01036691">
    <property type="protein sequence ID" value="SVB31041.1"/>
    <property type="molecule type" value="Genomic_DNA"/>
</dbReference>
<evidence type="ECO:0000313" key="1">
    <source>
        <dbReference type="EMBL" id="SVB31041.1"/>
    </source>
</evidence>
<sequence>MAWVFSLETENVLCIRVSLMKTKLVVALVGFLAGLWSAQAAKSPLPVTIEKGDISFRASGVALYRSLYGIPAGQKLTFYGKYDPEADRIYFLDPSWIHVKWPRRQHWRIYFLGRDESRYISQYLEPAEADILVKLPAIRNYIKNVKDSGNRGRSVHYPELSLHDVYAGKVPKRLAKFDAHKTIVGVFCDNLGNTKAEVQQAFSVKPDKKPARLLPGMIARFTGEILPNRPELSYHQKEAKKIHHFNLKLTATQSIKVVLEAKAARRVCVEEIRKVEKQLREICKKEGLTYKFDPEKDRYLTGFGRNSWVDGRVVFTGLITPYPGFSFKPVPYAVVSVFFDPGTGKPEKIVFGRRMRQDPQD</sequence>
<organism evidence="1">
    <name type="scientific">marine metagenome</name>
    <dbReference type="NCBI Taxonomy" id="408172"/>
    <lineage>
        <taxon>unclassified sequences</taxon>
        <taxon>metagenomes</taxon>
        <taxon>ecological metagenomes</taxon>
    </lineage>
</organism>
<protein>
    <submittedName>
        <fullName evidence="1">Uncharacterized protein</fullName>
    </submittedName>
</protein>
<dbReference type="AlphaFoldDB" id="A0A382CZY4"/>